<dbReference type="Pfam" id="PF14226">
    <property type="entry name" value="DIOX_N"/>
    <property type="match status" value="1"/>
</dbReference>
<evidence type="ECO:0000256" key="3">
    <source>
        <dbReference type="ARBA" id="ARBA00023002"/>
    </source>
</evidence>
<dbReference type="PRINTS" id="PR00682">
    <property type="entry name" value="IPNSYNTHASE"/>
</dbReference>
<dbReference type="InterPro" id="IPR044861">
    <property type="entry name" value="IPNS-like_FE2OG_OXY"/>
</dbReference>
<feature type="domain" description="Fe2OG dioxygenase" evidence="6">
    <location>
        <begin position="429"/>
        <end position="531"/>
    </location>
</feature>
<dbReference type="STRING" id="1126212.K2RIS5"/>
<feature type="compositionally biased region" description="Polar residues" evidence="5">
    <location>
        <begin position="23"/>
        <end position="37"/>
    </location>
</feature>
<dbReference type="InterPro" id="IPR026992">
    <property type="entry name" value="DIOX_N"/>
</dbReference>
<evidence type="ECO:0000313" key="8">
    <source>
        <dbReference type="Proteomes" id="UP000007129"/>
    </source>
</evidence>
<dbReference type="PANTHER" id="PTHR10209:SF867">
    <property type="entry name" value="2-OXOGLUTARATE (2OG) AND FE(II)-DEPENDENT OXYGENASE SUPERFAMILY PROTEIN"/>
    <property type="match status" value="1"/>
</dbReference>
<dbReference type="VEuPathDB" id="FungiDB:MPH_08337"/>
<proteinExistence type="inferred from homology"/>
<sequence length="579" mass="63679">MPPMFAVMPAIIIHPTLDEPTAAANSTPDTPLKSDSNAPPPPVLVMLQINSTNTVGTTQADATRNGFLCFSGLTQINGRHNTKNTRYPTNSLITIVPPANSASSPAKLGQMQQSSALAYCPPYHVFVCVHTKLKTPDSATSSTRLARPTRPAAQTGTQYAISRQELLQLDEADEGVRDDDGQHRLPDVETEGDESRAGCPPADVEGAGYHPEEDEGPGAVVTMAQTQTETQPLRTVRLQNGQVCHFESNESVEAAADELPIIDISGIYSEKLDDRQAVAEKVREAAHRIGFFYIVGHGIDPALAEQAFEQAKRFFALDEETKMEVYTGKVPNEFVGYHPMKHYNRNSLAQKDLSEAFNWAYEPSADADAPDPSAPSISIWPSPATLPDFKPGLLAYYAKLLALARRLARTFALALRLPEDAFDAYVKRPEAGMRILHYPEQVVSPDEQAGLGAHTDFECWTIVSQWDGCGGLEVLSKRGVWVRAEPVPNSFVVNIGDCFMRQTNDFFVSTVHRVVNRSGRERYSAPFFFGFDREKLLKPVETCVGGENPMKYPVVTAGEYYRWRAMKAKTGDEGLKLGE</sequence>
<reference evidence="7 8" key="1">
    <citation type="journal article" date="2012" name="BMC Genomics">
        <title>Tools to kill: Genome of one of the most destructive plant pathogenic fungi Macrophomina phaseolina.</title>
        <authorList>
            <person name="Islam M.S."/>
            <person name="Haque M.S."/>
            <person name="Islam M.M."/>
            <person name="Emdad E.M."/>
            <person name="Halim A."/>
            <person name="Hossen Q.M.M."/>
            <person name="Hossain M.Z."/>
            <person name="Ahmed B."/>
            <person name="Rahim S."/>
            <person name="Rahman M.S."/>
            <person name="Alam M.M."/>
            <person name="Hou S."/>
            <person name="Wan X."/>
            <person name="Saito J.A."/>
            <person name="Alam M."/>
        </authorList>
    </citation>
    <scope>NUCLEOTIDE SEQUENCE [LARGE SCALE GENOMIC DNA]</scope>
    <source>
        <strain evidence="7 8">MS6</strain>
    </source>
</reference>
<dbReference type="GO" id="GO:0046872">
    <property type="term" value="F:metal ion binding"/>
    <property type="evidence" value="ECO:0007669"/>
    <property type="project" value="UniProtKB-KW"/>
</dbReference>
<organism evidence="7 8">
    <name type="scientific">Macrophomina phaseolina (strain MS6)</name>
    <name type="common">Charcoal rot fungus</name>
    <dbReference type="NCBI Taxonomy" id="1126212"/>
    <lineage>
        <taxon>Eukaryota</taxon>
        <taxon>Fungi</taxon>
        <taxon>Dikarya</taxon>
        <taxon>Ascomycota</taxon>
        <taxon>Pezizomycotina</taxon>
        <taxon>Dothideomycetes</taxon>
        <taxon>Dothideomycetes incertae sedis</taxon>
        <taxon>Botryosphaeriales</taxon>
        <taxon>Botryosphaeriaceae</taxon>
        <taxon>Macrophomina</taxon>
    </lineage>
</organism>
<dbReference type="Proteomes" id="UP000007129">
    <property type="component" value="Unassembled WGS sequence"/>
</dbReference>
<accession>K2RIS5</accession>
<feature type="compositionally biased region" description="Basic and acidic residues" evidence="5">
    <location>
        <begin position="174"/>
        <end position="187"/>
    </location>
</feature>
<dbReference type="GO" id="GO:0044283">
    <property type="term" value="P:small molecule biosynthetic process"/>
    <property type="evidence" value="ECO:0007669"/>
    <property type="project" value="UniProtKB-ARBA"/>
</dbReference>
<evidence type="ECO:0000256" key="2">
    <source>
        <dbReference type="ARBA" id="ARBA00022723"/>
    </source>
</evidence>
<dbReference type="SUPFAM" id="SSF51197">
    <property type="entry name" value="Clavaminate synthase-like"/>
    <property type="match status" value="1"/>
</dbReference>
<comment type="caution">
    <text evidence="7">The sequence shown here is derived from an EMBL/GenBank/DDBJ whole genome shotgun (WGS) entry which is preliminary data.</text>
</comment>
<dbReference type="InterPro" id="IPR027443">
    <property type="entry name" value="IPNS-like_sf"/>
</dbReference>
<evidence type="ECO:0000259" key="6">
    <source>
        <dbReference type="PROSITE" id="PS51471"/>
    </source>
</evidence>
<dbReference type="Pfam" id="PF03171">
    <property type="entry name" value="2OG-FeII_Oxy"/>
    <property type="match status" value="1"/>
</dbReference>
<evidence type="ECO:0000313" key="7">
    <source>
        <dbReference type="EMBL" id="EKG14488.1"/>
    </source>
</evidence>
<evidence type="ECO:0000256" key="5">
    <source>
        <dbReference type="SAM" id="MobiDB-lite"/>
    </source>
</evidence>
<evidence type="ECO:0000256" key="4">
    <source>
        <dbReference type="ARBA" id="ARBA00023004"/>
    </source>
</evidence>
<gene>
    <name evidence="7" type="ORF">MPH_08337</name>
</gene>
<keyword evidence="3" id="KW-0560">Oxidoreductase</keyword>
<dbReference type="HOGENOM" id="CLU_470962_0_0_1"/>
<dbReference type="InterPro" id="IPR005123">
    <property type="entry name" value="Oxoglu/Fe-dep_dioxygenase_dom"/>
</dbReference>
<dbReference type="GO" id="GO:0016491">
    <property type="term" value="F:oxidoreductase activity"/>
    <property type="evidence" value="ECO:0007669"/>
    <property type="project" value="UniProtKB-KW"/>
</dbReference>
<name>K2RIS5_MACPH</name>
<dbReference type="PANTHER" id="PTHR10209">
    <property type="entry name" value="OXIDOREDUCTASE, 2OG-FE II OXYGENASE FAMILY PROTEIN"/>
    <property type="match status" value="1"/>
</dbReference>
<dbReference type="Gene3D" id="2.60.120.330">
    <property type="entry name" value="B-lactam Antibiotic, Isopenicillin N Synthase, Chain"/>
    <property type="match status" value="1"/>
</dbReference>
<protein>
    <recommendedName>
        <fullName evidence="6">Fe2OG dioxygenase domain-containing protein</fullName>
    </recommendedName>
</protein>
<feature type="region of interest" description="Disordered" evidence="5">
    <location>
        <begin position="20"/>
        <end position="42"/>
    </location>
</feature>
<dbReference type="AlphaFoldDB" id="K2RIS5"/>
<dbReference type="InParanoid" id="K2RIS5"/>
<dbReference type="eggNOG" id="KOG0143">
    <property type="taxonomic scope" value="Eukaryota"/>
</dbReference>
<keyword evidence="4" id="KW-0408">Iron</keyword>
<evidence type="ECO:0000256" key="1">
    <source>
        <dbReference type="ARBA" id="ARBA00008056"/>
    </source>
</evidence>
<keyword evidence="2" id="KW-0479">Metal-binding</keyword>
<comment type="similarity">
    <text evidence="1">Belongs to the iron/ascorbate-dependent oxidoreductase family.</text>
</comment>
<feature type="region of interest" description="Disordered" evidence="5">
    <location>
        <begin position="137"/>
        <end position="157"/>
    </location>
</feature>
<feature type="region of interest" description="Disordered" evidence="5">
    <location>
        <begin position="174"/>
        <end position="200"/>
    </location>
</feature>
<dbReference type="PROSITE" id="PS51471">
    <property type="entry name" value="FE2OG_OXY"/>
    <property type="match status" value="1"/>
</dbReference>
<dbReference type="EMBL" id="AHHD01000347">
    <property type="protein sequence ID" value="EKG14488.1"/>
    <property type="molecule type" value="Genomic_DNA"/>
</dbReference>
<dbReference type="OrthoDB" id="288590at2759"/>